<dbReference type="EMBL" id="CAWUPB010001108">
    <property type="protein sequence ID" value="CAK7337721.1"/>
    <property type="molecule type" value="Genomic_DNA"/>
</dbReference>
<gene>
    <name evidence="1" type="ORF">DCAF_LOCUS12759</name>
</gene>
<reference evidence="1 2" key="1">
    <citation type="submission" date="2024-01" db="EMBL/GenBank/DDBJ databases">
        <authorList>
            <person name="Waweru B."/>
        </authorList>
    </citation>
    <scope>NUCLEOTIDE SEQUENCE [LARGE SCALE GENOMIC DNA]</scope>
</reference>
<protein>
    <submittedName>
        <fullName evidence="1">Uncharacterized protein</fullName>
    </submittedName>
</protein>
<dbReference type="Proteomes" id="UP001314170">
    <property type="component" value="Unassembled WGS sequence"/>
</dbReference>
<evidence type="ECO:0000313" key="2">
    <source>
        <dbReference type="Proteomes" id="UP001314170"/>
    </source>
</evidence>
<proteinExistence type="predicted"/>
<accession>A0AAV1RMU5</accession>
<name>A0AAV1RMU5_9ROSI</name>
<organism evidence="1 2">
    <name type="scientific">Dovyalis caffra</name>
    <dbReference type="NCBI Taxonomy" id="77055"/>
    <lineage>
        <taxon>Eukaryota</taxon>
        <taxon>Viridiplantae</taxon>
        <taxon>Streptophyta</taxon>
        <taxon>Embryophyta</taxon>
        <taxon>Tracheophyta</taxon>
        <taxon>Spermatophyta</taxon>
        <taxon>Magnoliopsida</taxon>
        <taxon>eudicotyledons</taxon>
        <taxon>Gunneridae</taxon>
        <taxon>Pentapetalae</taxon>
        <taxon>rosids</taxon>
        <taxon>fabids</taxon>
        <taxon>Malpighiales</taxon>
        <taxon>Salicaceae</taxon>
        <taxon>Flacourtieae</taxon>
        <taxon>Dovyalis</taxon>
    </lineage>
</organism>
<evidence type="ECO:0000313" key="1">
    <source>
        <dbReference type="EMBL" id="CAK7337721.1"/>
    </source>
</evidence>
<sequence length="85" mass="9554">MVALHLVPKLPTSRMSAELLLPLLTMVALEVELGVLEKRAIEEGIEDSINRRMTRGKNSLLRTNLGHHNLNWSVTDHAQLYGLVE</sequence>
<comment type="caution">
    <text evidence="1">The sequence shown here is derived from an EMBL/GenBank/DDBJ whole genome shotgun (WGS) entry which is preliminary data.</text>
</comment>
<dbReference type="AlphaFoldDB" id="A0AAV1RMU5"/>
<keyword evidence="2" id="KW-1185">Reference proteome</keyword>